<organism evidence="1 2">
    <name type="scientific">Cutaneotrichosporon oleaginosum</name>
    <dbReference type="NCBI Taxonomy" id="879819"/>
    <lineage>
        <taxon>Eukaryota</taxon>
        <taxon>Fungi</taxon>
        <taxon>Dikarya</taxon>
        <taxon>Basidiomycota</taxon>
        <taxon>Agaricomycotina</taxon>
        <taxon>Tremellomycetes</taxon>
        <taxon>Trichosporonales</taxon>
        <taxon>Trichosporonaceae</taxon>
        <taxon>Cutaneotrichosporon</taxon>
    </lineage>
</organism>
<dbReference type="EMBL" id="KQ087257">
    <property type="protein sequence ID" value="KLT39515.1"/>
    <property type="molecule type" value="Genomic_DNA"/>
</dbReference>
<dbReference type="GeneID" id="28984888"/>
<dbReference type="RefSeq" id="XP_018276006.1">
    <property type="nucleotide sequence ID" value="XM_018424285.1"/>
</dbReference>
<sequence length="74" mass="8021">MSCTPERQLSCISCSRQFTSSPWALACLGLSTVTRPRPASSPTSAHVPPLLGLLEIITHPPMLHHILLRFSLSA</sequence>
<protein>
    <submittedName>
        <fullName evidence="1">Uncharacterized protein</fullName>
    </submittedName>
</protein>
<evidence type="ECO:0000313" key="2">
    <source>
        <dbReference type="Proteomes" id="UP000053611"/>
    </source>
</evidence>
<keyword evidence="2" id="KW-1185">Reference proteome</keyword>
<dbReference type="AlphaFoldDB" id="A0A0J0XEL9"/>
<gene>
    <name evidence="1" type="ORF">CC85DRAFT_288502</name>
</gene>
<proteinExistence type="predicted"/>
<evidence type="ECO:0000313" key="1">
    <source>
        <dbReference type="EMBL" id="KLT39515.1"/>
    </source>
</evidence>
<reference evidence="1 2" key="1">
    <citation type="submission" date="2015-03" db="EMBL/GenBank/DDBJ databases">
        <title>Genomics and transcriptomics of the oil-accumulating basidiomycete yeast T. oleaginosus allow insights into substrate utilization and the diverse evolutionary trajectories of mating systems in fungi.</title>
        <authorList>
            <consortium name="DOE Joint Genome Institute"/>
            <person name="Kourist R."/>
            <person name="Kracht O."/>
            <person name="Bracharz F."/>
            <person name="Lipzen A."/>
            <person name="Nolan M."/>
            <person name="Ohm R."/>
            <person name="Grigoriev I."/>
            <person name="Sun S."/>
            <person name="Heitman J."/>
            <person name="Bruck T."/>
            <person name="Nowrousian M."/>
        </authorList>
    </citation>
    <scope>NUCLEOTIDE SEQUENCE [LARGE SCALE GENOMIC DNA]</scope>
    <source>
        <strain evidence="1 2">IBC0246</strain>
    </source>
</reference>
<dbReference type="Proteomes" id="UP000053611">
    <property type="component" value="Unassembled WGS sequence"/>
</dbReference>
<accession>A0A0J0XEL9</accession>
<dbReference type="PROSITE" id="PS51257">
    <property type="entry name" value="PROKAR_LIPOPROTEIN"/>
    <property type="match status" value="1"/>
</dbReference>
<name>A0A0J0XEL9_9TREE</name>